<dbReference type="SUPFAM" id="SSF46955">
    <property type="entry name" value="Putative DNA-binding domain"/>
    <property type="match status" value="1"/>
</dbReference>
<dbReference type="SUPFAM" id="SSF57716">
    <property type="entry name" value="Glucocorticoid receptor-like (DNA-binding domain)"/>
    <property type="match status" value="1"/>
</dbReference>
<dbReference type="GO" id="GO:0070914">
    <property type="term" value="P:UV-damage excision repair"/>
    <property type="evidence" value="ECO:0007669"/>
    <property type="project" value="TreeGrafter"/>
</dbReference>
<sequence length="232" mass="27492">MAKRKNEMPLVEKLYMENLGTFEESGGFCNDDDQVAERREELAQKRQRRLDRASSIPADDCLMCAKPILDSFLWDRFRHPICDGCRDDKGAHKLISRTEVFTMYLLKDTDLDMRKPPLRYISRKNPHNPRYGDMKLYLTSQVVDRMLEVHGSHEGLEEAKREKDEKREVRNEKQFEKKVKEMRKQIRGAQKQHTATTRAHEHSFGEEIEDTKTGEWKRECCECGYVEKFEKM</sequence>
<reference evidence="13" key="1">
    <citation type="submission" date="2024-02" db="UniProtKB">
        <authorList>
            <consortium name="WormBaseParasite"/>
        </authorList>
    </citation>
    <scope>IDENTIFICATION</scope>
</reference>
<evidence type="ECO:0000256" key="7">
    <source>
        <dbReference type="ARBA" id="ARBA00023125"/>
    </source>
</evidence>
<dbReference type="InterPro" id="IPR022656">
    <property type="entry name" value="XPA_C"/>
</dbReference>
<evidence type="ECO:0000256" key="8">
    <source>
        <dbReference type="ARBA" id="ARBA00023204"/>
    </source>
</evidence>
<keyword evidence="9" id="KW-0539">Nucleus</keyword>
<keyword evidence="4" id="KW-0227">DNA damage</keyword>
<dbReference type="Proteomes" id="UP000887575">
    <property type="component" value="Unassembled WGS sequence"/>
</dbReference>
<comment type="similarity">
    <text evidence="2">Belongs to the XPA family.</text>
</comment>
<keyword evidence="3" id="KW-0479">Metal-binding</keyword>
<dbReference type="InterPro" id="IPR009061">
    <property type="entry name" value="DNA-bd_dom_put_sf"/>
</dbReference>
<dbReference type="GO" id="GO:0008270">
    <property type="term" value="F:zinc ion binding"/>
    <property type="evidence" value="ECO:0007669"/>
    <property type="project" value="UniProtKB-KW"/>
</dbReference>
<evidence type="ECO:0000313" key="12">
    <source>
        <dbReference type="Proteomes" id="UP000887575"/>
    </source>
</evidence>
<evidence type="ECO:0000256" key="4">
    <source>
        <dbReference type="ARBA" id="ARBA00022763"/>
    </source>
</evidence>
<evidence type="ECO:0000256" key="9">
    <source>
        <dbReference type="ARBA" id="ARBA00023242"/>
    </source>
</evidence>
<dbReference type="Pfam" id="PF01286">
    <property type="entry name" value="XPA_N"/>
    <property type="match status" value="1"/>
</dbReference>
<dbReference type="InterPro" id="IPR000465">
    <property type="entry name" value="XPA/RAD14"/>
</dbReference>
<keyword evidence="7" id="KW-0238">DNA-binding</keyword>
<evidence type="ECO:0000256" key="3">
    <source>
        <dbReference type="ARBA" id="ARBA00022723"/>
    </source>
</evidence>
<dbReference type="NCBIfam" id="TIGR00598">
    <property type="entry name" value="rad14"/>
    <property type="match status" value="1"/>
</dbReference>
<proteinExistence type="inferred from homology"/>
<organism evidence="12 13">
    <name type="scientific">Mesorhabditis belari</name>
    <dbReference type="NCBI Taxonomy" id="2138241"/>
    <lineage>
        <taxon>Eukaryota</taxon>
        <taxon>Metazoa</taxon>
        <taxon>Ecdysozoa</taxon>
        <taxon>Nematoda</taxon>
        <taxon>Chromadorea</taxon>
        <taxon>Rhabditida</taxon>
        <taxon>Rhabditina</taxon>
        <taxon>Rhabditomorpha</taxon>
        <taxon>Rhabditoidea</taxon>
        <taxon>Rhabditidae</taxon>
        <taxon>Mesorhabditinae</taxon>
        <taxon>Mesorhabditis</taxon>
    </lineage>
</organism>
<keyword evidence="8" id="KW-0234">DNA repair</keyword>
<feature type="domain" description="XPA C-terminal" evidence="11">
    <location>
        <begin position="92"/>
        <end position="142"/>
    </location>
</feature>
<evidence type="ECO:0000259" key="11">
    <source>
        <dbReference type="Pfam" id="PF05181"/>
    </source>
</evidence>
<dbReference type="GO" id="GO:0000110">
    <property type="term" value="C:nucleotide-excision repair factor 1 complex"/>
    <property type="evidence" value="ECO:0007669"/>
    <property type="project" value="TreeGrafter"/>
</dbReference>
<dbReference type="WBParaSite" id="MBELARI_LOCUS18183">
    <property type="protein sequence ID" value="MBELARI_LOCUS18183"/>
    <property type="gene ID" value="MBELARI_LOCUS18183"/>
</dbReference>
<dbReference type="Pfam" id="PF05181">
    <property type="entry name" value="XPA_C"/>
    <property type="match status" value="1"/>
</dbReference>
<dbReference type="GO" id="GO:0006284">
    <property type="term" value="P:base-excision repair"/>
    <property type="evidence" value="ECO:0007669"/>
    <property type="project" value="TreeGrafter"/>
</dbReference>
<feature type="region of interest" description="Disordered" evidence="10">
    <location>
        <begin position="153"/>
        <end position="210"/>
    </location>
</feature>
<evidence type="ECO:0000256" key="1">
    <source>
        <dbReference type="ARBA" id="ARBA00004123"/>
    </source>
</evidence>
<feature type="compositionally biased region" description="Basic and acidic residues" evidence="10">
    <location>
        <begin position="153"/>
        <end position="184"/>
    </location>
</feature>
<dbReference type="PANTHER" id="PTHR10142:SF0">
    <property type="entry name" value="DNA REPAIR PROTEIN COMPLEMENTING XP-A CELLS"/>
    <property type="match status" value="1"/>
</dbReference>
<dbReference type="GO" id="GO:0000715">
    <property type="term" value="P:nucleotide-excision repair, DNA damage recognition"/>
    <property type="evidence" value="ECO:0007669"/>
    <property type="project" value="TreeGrafter"/>
</dbReference>
<feature type="compositionally biased region" description="Basic and acidic residues" evidence="10">
    <location>
        <begin position="198"/>
        <end position="210"/>
    </location>
</feature>
<dbReference type="AlphaFoldDB" id="A0AAF3EWN7"/>
<dbReference type="GO" id="GO:1901255">
    <property type="term" value="P:nucleotide-excision repair involved in interstrand cross-link repair"/>
    <property type="evidence" value="ECO:0007669"/>
    <property type="project" value="TreeGrafter"/>
</dbReference>
<keyword evidence="5" id="KW-0863">Zinc-finger</keyword>
<evidence type="ECO:0000313" key="13">
    <source>
        <dbReference type="WBParaSite" id="MBELARI_LOCUS18183"/>
    </source>
</evidence>
<evidence type="ECO:0000256" key="5">
    <source>
        <dbReference type="ARBA" id="ARBA00022771"/>
    </source>
</evidence>
<dbReference type="GO" id="GO:0003684">
    <property type="term" value="F:damaged DNA binding"/>
    <property type="evidence" value="ECO:0007669"/>
    <property type="project" value="InterPro"/>
</dbReference>
<dbReference type="InterPro" id="IPR022652">
    <property type="entry name" value="Znf_XPA_CS"/>
</dbReference>
<evidence type="ECO:0000256" key="10">
    <source>
        <dbReference type="SAM" id="MobiDB-lite"/>
    </source>
</evidence>
<keyword evidence="6" id="KW-0862">Zinc</keyword>
<dbReference type="PANTHER" id="PTHR10142">
    <property type="entry name" value="DNA REPAIR PROTEIN COMPLEMENTING XP-A CELLS"/>
    <property type="match status" value="1"/>
</dbReference>
<dbReference type="InterPro" id="IPR037129">
    <property type="entry name" value="XPA_sf"/>
</dbReference>
<dbReference type="Gene3D" id="3.90.530.10">
    <property type="entry name" value="XPA C-terminal domain"/>
    <property type="match status" value="1"/>
</dbReference>
<name>A0AAF3EWN7_9BILA</name>
<protein>
    <submittedName>
        <fullName evidence="13">XPA C-terminal domain-containing protein</fullName>
    </submittedName>
</protein>
<accession>A0AAF3EWN7</accession>
<evidence type="ECO:0000256" key="2">
    <source>
        <dbReference type="ARBA" id="ARBA00005548"/>
    </source>
</evidence>
<evidence type="ECO:0000256" key="6">
    <source>
        <dbReference type="ARBA" id="ARBA00022833"/>
    </source>
</evidence>
<keyword evidence="12" id="KW-1185">Reference proteome</keyword>
<comment type="subcellular location">
    <subcellularLocation>
        <location evidence="1">Nucleus</location>
    </subcellularLocation>
</comment>